<dbReference type="EC" id="3.1.4.4" evidence="2"/>
<sequence>MHEFFTCSHGILTCHNFNNSLLISGDHRYKEAQSSNFGLCVVKVSSQFCWHSSHYHQKVQAQYKQLQNLRDAIPSDCDEDIVDFNKEIFAHLNLHDDEDESPLFAGFTHSFKQKLDSLRRSLSFFQSPSFHALFQRRRWSNWAQSTIHSYTSHFRWKKPSRTVPTIDKSKIESRSYALSAAFILPLITFSHTPTIEQEVRNFWRNWPWIFSAKKTKWIPPIPLLSALFEITVPASDDLEVSPTTATTFEVKICYGDKQKLTWNIQRRFIDFLKLHALLTLRQFQGHVGVLPPFPFHVAYAFKEHHVSWSSKSGNMPSTPSSFAIARRAALESYLQALAKVLHLKPSSIVEFAEFLEISSFTLLGLKATNVKTKDKEGYLKVNTRDTIDASIGASSSMGGVFSWVPRFFSKFSSWPLFAGERRWVHISCSDRVLVILEDITSRTPLRVLFIDNQEASSFSFERVQIGTLSIKPSSFSSASLVSFTAWNTRHQFSAIVAGAPFSQWIPSFARLALPSKQDALFSKQHVNWFIDAASYFSSLADVLESAQKEIFIMGWWLSPELYLKRPAEKYPESRLDLLLKRKADSGVLIYILIFKEWSFALYLNSRHTKEALETLSPRIMVQRHPDHLPPSYWAHHEKLVIVDGKVAFLGGIDLCFGRYDDQNHLLSESKFLSSRFEGSSSASLLLDEKKPIASIEQTSWSFSSLFIATGKENPVLKASMPNGLASPGCLLDRSESTNWVGQDYYNPRFCDFRNVHRHMATLVDRSRVPRMPWHDVHLQLEGSTVPLLLHRFFCERWNFVKWTKSMHRSDELPWLLPLAKGPADPALGTCKVSLLLSRGAWSAGTLMPDHSILDAYLNLIEESQSYIYIENQFFISSCVENPYAEPWEQGMAEPQPINRIAAAIARRIEKAHFGGDSSFRVIIVTPLLPAFEFDLYMNSAASFRIILNAQLKTMRALRERLASLNIPIDKHLSIFALRTTGFLGEDRVCEQIYVHSKVFIVDDRKAIVGSPNINDRSMLGFRDSEIALLIEDEHRVKELFVGLLSEHLGEHFSSITLNDDFFYHQILRATAEKNTLFYRSHFSALPDDTVTTWSEYKAFVERQQALLKSPTDEGNIVKGALVFFPVNFLASEDLSAISWRSPEYLLPFEVFS</sequence>
<dbReference type="HOGENOM" id="CLU_000690_2_0_1"/>
<dbReference type="Pfam" id="PF00787">
    <property type="entry name" value="PX"/>
    <property type="match status" value="1"/>
</dbReference>
<dbReference type="GO" id="GO:0009395">
    <property type="term" value="P:phospholipid catabolic process"/>
    <property type="evidence" value="ECO:0007669"/>
    <property type="project" value="TreeGrafter"/>
</dbReference>
<keyword evidence="6" id="KW-0443">Lipid metabolism</keyword>
<dbReference type="InterPro" id="IPR001683">
    <property type="entry name" value="PX_dom"/>
</dbReference>
<dbReference type="Pfam" id="PF00614">
    <property type="entry name" value="PLDc"/>
    <property type="match status" value="1"/>
</dbReference>
<comment type="catalytic activity">
    <reaction evidence="1">
        <text>a 1,2-diacyl-sn-glycero-3-phosphocholine + H2O = a 1,2-diacyl-sn-glycero-3-phosphate + choline + H(+)</text>
        <dbReference type="Rhea" id="RHEA:14445"/>
        <dbReference type="ChEBI" id="CHEBI:15354"/>
        <dbReference type="ChEBI" id="CHEBI:15377"/>
        <dbReference type="ChEBI" id="CHEBI:15378"/>
        <dbReference type="ChEBI" id="CHEBI:57643"/>
        <dbReference type="ChEBI" id="CHEBI:58608"/>
        <dbReference type="EC" id="3.1.4.4"/>
    </reaction>
</comment>
<dbReference type="GO" id="GO:0004630">
    <property type="term" value="F:phospholipase D activity"/>
    <property type="evidence" value="ECO:0007669"/>
    <property type="project" value="UniProtKB-EC"/>
</dbReference>
<dbReference type="Proteomes" id="UP000029725">
    <property type="component" value="Unassembled WGS sequence"/>
</dbReference>
<evidence type="ECO:0000256" key="5">
    <source>
        <dbReference type="ARBA" id="ARBA00022963"/>
    </source>
</evidence>
<evidence type="ECO:0000256" key="4">
    <source>
        <dbReference type="ARBA" id="ARBA00022801"/>
    </source>
</evidence>
<dbReference type="PROSITE" id="PS50035">
    <property type="entry name" value="PLD"/>
    <property type="match status" value="2"/>
</dbReference>
<reference evidence="9 10" key="1">
    <citation type="submission" date="2014-04" db="EMBL/GenBank/DDBJ databases">
        <title>A new species of microsporidia sheds light on the evolution of extreme parasitism.</title>
        <authorList>
            <person name="Haag K.L."/>
            <person name="James T.Y."/>
            <person name="Larsson R."/>
            <person name="Schaer T.M."/>
            <person name="Refardt D."/>
            <person name="Pombert J.-F."/>
            <person name="Ebert D."/>
        </authorList>
    </citation>
    <scope>NUCLEOTIDE SEQUENCE [LARGE SCALE GENOMIC DNA]</scope>
    <source>
        <strain evidence="9 10">UGP3</strain>
        <tissue evidence="9">Spores</tissue>
    </source>
</reference>
<evidence type="ECO:0000256" key="2">
    <source>
        <dbReference type="ARBA" id="ARBA00012027"/>
    </source>
</evidence>
<evidence type="ECO:0000256" key="3">
    <source>
        <dbReference type="ARBA" id="ARBA00022737"/>
    </source>
</evidence>
<feature type="domain" description="PLD phosphodiesterase" evidence="7">
    <location>
        <begin position="631"/>
        <end position="658"/>
    </location>
</feature>
<evidence type="ECO:0000259" key="8">
    <source>
        <dbReference type="PROSITE" id="PS50195"/>
    </source>
</evidence>
<dbReference type="Gene3D" id="3.30.1520.10">
    <property type="entry name" value="Phox-like domain"/>
    <property type="match status" value="1"/>
</dbReference>
<evidence type="ECO:0000259" key="7">
    <source>
        <dbReference type="PROSITE" id="PS50035"/>
    </source>
</evidence>
<keyword evidence="10" id="KW-1185">Reference proteome</keyword>
<dbReference type="PANTHER" id="PTHR18896">
    <property type="entry name" value="PHOSPHOLIPASE D"/>
    <property type="match status" value="1"/>
</dbReference>
<gene>
    <name evidence="9" type="ORF">DI09_40p100</name>
</gene>
<dbReference type="PROSITE" id="PS50195">
    <property type="entry name" value="PX"/>
    <property type="match status" value="1"/>
</dbReference>
<keyword evidence="4" id="KW-0378">Hydrolase</keyword>
<comment type="caution">
    <text evidence="9">The sequence shown here is derived from an EMBL/GenBank/DDBJ whole genome shotgun (WGS) entry which is preliminary data.</text>
</comment>
<keyword evidence="5" id="KW-0442">Lipid degradation</keyword>
<feature type="domain" description="PLD phosphodiesterase" evidence="7">
    <location>
        <begin position="990"/>
        <end position="1017"/>
    </location>
</feature>
<dbReference type="EMBL" id="JMKJ01000344">
    <property type="protein sequence ID" value="KGG51224.1"/>
    <property type="molecule type" value="Genomic_DNA"/>
</dbReference>
<dbReference type="CDD" id="cd09141">
    <property type="entry name" value="PLDc_vPLD1_2_yPLD_like_2"/>
    <property type="match status" value="1"/>
</dbReference>
<dbReference type="InterPro" id="IPR001736">
    <property type="entry name" value="PLipase_D/transphosphatidylase"/>
</dbReference>
<name>A0A098VQW3_9MICR</name>
<dbReference type="RefSeq" id="XP_013237651.1">
    <property type="nucleotide sequence ID" value="XM_013382197.1"/>
</dbReference>
<proteinExistence type="predicted"/>
<dbReference type="GeneID" id="25259882"/>
<dbReference type="PANTHER" id="PTHR18896:SF76">
    <property type="entry name" value="PHOSPHOLIPASE"/>
    <property type="match status" value="1"/>
</dbReference>
<dbReference type="CDD" id="cd09138">
    <property type="entry name" value="PLDc_vPLD1_2_yPLD_like_1"/>
    <property type="match status" value="1"/>
</dbReference>
<dbReference type="OrthoDB" id="14911at2759"/>
<protein>
    <recommendedName>
        <fullName evidence="2">phospholipase D</fullName>
        <ecNumber evidence="2">3.1.4.4</ecNumber>
    </recommendedName>
</protein>
<dbReference type="AlphaFoldDB" id="A0A098VQW3"/>
<accession>A0A098VQW3</accession>
<keyword evidence="3" id="KW-0677">Repeat</keyword>
<evidence type="ECO:0000313" key="9">
    <source>
        <dbReference type="EMBL" id="KGG51224.1"/>
    </source>
</evidence>
<dbReference type="SUPFAM" id="SSF56024">
    <property type="entry name" value="Phospholipase D/nuclease"/>
    <property type="match status" value="2"/>
</dbReference>
<organism evidence="9 10">
    <name type="scientific">Mitosporidium daphniae</name>
    <dbReference type="NCBI Taxonomy" id="1485682"/>
    <lineage>
        <taxon>Eukaryota</taxon>
        <taxon>Fungi</taxon>
        <taxon>Fungi incertae sedis</taxon>
        <taxon>Microsporidia</taxon>
        <taxon>Mitosporidium</taxon>
    </lineage>
</organism>
<dbReference type="SMART" id="SM00155">
    <property type="entry name" value="PLDc"/>
    <property type="match status" value="2"/>
</dbReference>
<dbReference type="SUPFAM" id="SSF64268">
    <property type="entry name" value="PX domain"/>
    <property type="match status" value="1"/>
</dbReference>
<evidence type="ECO:0000313" key="10">
    <source>
        <dbReference type="Proteomes" id="UP000029725"/>
    </source>
</evidence>
<dbReference type="VEuPathDB" id="MicrosporidiaDB:DI09_40p100"/>
<feature type="domain" description="PX" evidence="8">
    <location>
        <begin position="226"/>
        <end position="368"/>
    </location>
</feature>
<evidence type="ECO:0000256" key="6">
    <source>
        <dbReference type="ARBA" id="ARBA00023098"/>
    </source>
</evidence>
<dbReference type="InterPro" id="IPR036871">
    <property type="entry name" value="PX_dom_sf"/>
</dbReference>
<evidence type="ECO:0000256" key="1">
    <source>
        <dbReference type="ARBA" id="ARBA00000798"/>
    </source>
</evidence>
<dbReference type="InterPro" id="IPR015679">
    <property type="entry name" value="PLipase_D_fam"/>
</dbReference>
<dbReference type="GO" id="GO:0035091">
    <property type="term" value="F:phosphatidylinositol binding"/>
    <property type="evidence" value="ECO:0007669"/>
    <property type="project" value="InterPro"/>
</dbReference>
<dbReference type="Gene3D" id="3.30.870.10">
    <property type="entry name" value="Endonuclease Chain A"/>
    <property type="match status" value="2"/>
</dbReference>